<accession>A0A0A9VYP1</accession>
<reference evidence="1" key="1">
    <citation type="journal article" date="2014" name="PLoS ONE">
        <title>Transcriptome-Based Identification of ABC Transporters in the Western Tarnished Plant Bug Lygus hesperus.</title>
        <authorList>
            <person name="Hull J.J."/>
            <person name="Chaney K."/>
            <person name="Geib S.M."/>
            <person name="Fabrick J.A."/>
            <person name="Brent C.S."/>
            <person name="Walsh D."/>
            <person name="Lavine L.C."/>
        </authorList>
    </citation>
    <scope>NUCLEOTIDE SEQUENCE</scope>
</reference>
<name>A0A0A9VYP1_LYGHE</name>
<organism evidence="1">
    <name type="scientific">Lygus hesperus</name>
    <name type="common">Western plant bug</name>
    <dbReference type="NCBI Taxonomy" id="30085"/>
    <lineage>
        <taxon>Eukaryota</taxon>
        <taxon>Metazoa</taxon>
        <taxon>Ecdysozoa</taxon>
        <taxon>Arthropoda</taxon>
        <taxon>Hexapoda</taxon>
        <taxon>Insecta</taxon>
        <taxon>Pterygota</taxon>
        <taxon>Neoptera</taxon>
        <taxon>Paraneoptera</taxon>
        <taxon>Hemiptera</taxon>
        <taxon>Heteroptera</taxon>
        <taxon>Panheteroptera</taxon>
        <taxon>Cimicomorpha</taxon>
        <taxon>Miridae</taxon>
        <taxon>Mirini</taxon>
        <taxon>Lygus</taxon>
    </lineage>
</organism>
<reference evidence="1" key="2">
    <citation type="submission" date="2014-07" db="EMBL/GenBank/DDBJ databases">
        <authorList>
            <person name="Hull J."/>
        </authorList>
    </citation>
    <scope>NUCLEOTIDE SEQUENCE</scope>
</reference>
<sequence>NTLVQVLLQHMTPFPLSYLREIATLIQNHKYNWRQLSQVLFENRISNVALRNWYTRVVALANRLRMLYHSSILDGRCSDGAGSGSDSDSDSDVGSIYSFAEEDELELQHCTWQQFQQFRAGRCMGKHSEIYAVNMFLRHRLLHQLIEAWSPLRRIPSFEN</sequence>
<dbReference type="AlphaFoldDB" id="A0A0A9VYP1"/>
<protein>
    <submittedName>
        <fullName evidence="1">Uncharacterized protein</fullName>
    </submittedName>
</protein>
<gene>
    <name evidence="1" type="ORF">CM83_8512</name>
</gene>
<proteinExistence type="predicted"/>
<dbReference type="EMBL" id="GBHO01042880">
    <property type="protein sequence ID" value="JAG00724.1"/>
    <property type="molecule type" value="Transcribed_RNA"/>
</dbReference>
<evidence type="ECO:0000313" key="1">
    <source>
        <dbReference type="EMBL" id="JAG00724.1"/>
    </source>
</evidence>
<feature type="non-terminal residue" evidence="1">
    <location>
        <position position="1"/>
    </location>
</feature>